<dbReference type="Gene3D" id="1.10.510.10">
    <property type="entry name" value="Transferase(Phosphotransferase) domain 1"/>
    <property type="match status" value="1"/>
</dbReference>
<evidence type="ECO:0000313" key="3">
    <source>
        <dbReference type="Proteomes" id="UP001420932"/>
    </source>
</evidence>
<sequence>MVAYVGDFGQAKILERNRNDSGTTNSTGSFSPGGTVGYIPPEYGIGVNHRHKETSTVAECFCWRCSQERDQQKKCFRIGSIRVYSYIMLQCVV</sequence>
<evidence type="ECO:0000313" key="2">
    <source>
        <dbReference type="EMBL" id="KAK9081983.1"/>
    </source>
</evidence>
<dbReference type="Proteomes" id="UP001420932">
    <property type="component" value="Unassembled WGS sequence"/>
</dbReference>
<reference evidence="2 3" key="1">
    <citation type="submission" date="2024-01" db="EMBL/GenBank/DDBJ databases">
        <title>Genome assemblies of Stephania.</title>
        <authorList>
            <person name="Yang L."/>
        </authorList>
    </citation>
    <scope>NUCLEOTIDE SEQUENCE [LARGE SCALE GENOMIC DNA]</scope>
    <source>
        <strain evidence="2">YNDBR</strain>
        <tissue evidence="2">Leaf</tissue>
    </source>
</reference>
<dbReference type="AlphaFoldDB" id="A0AAP0E3G3"/>
<accession>A0AAP0E3G3</accession>
<feature type="region of interest" description="Disordered" evidence="1">
    <location>
        <begin position="16"/>
        <end position="35"/>
    </location>
</feature>
<evidence type="ECO:0000256" key="1">
    <source>
        <dbReference type="SAM" id="MobiDB-lite"/>
    </source>
</evidence>
<proteinExistence type="predicted"/>
<protein>
    <recommendedName>
        <fullName evidence="4">Protein kinase domain-containing protein</fullName>
    </recommendedName>
</protein>
<dbReference type="SUPFAM" id="SSF56112">
    <property type="entry name" value="Protein kinase-like (PK-like)"/>
    <property type="match status" value="1"/>
</dbReference>
<comment type="caution">
    <text evidence="2">The sequence shown here is derived from an EMBL/GenBank/DDBJ whole genome shotgun (WGS) entry which is preliminary data.</text>
</comment>
<dbReference type="EMBL" id="JBBNAF010000041">
    <property type="protein sequence ID" value="KAK9081983.1"/>
    <property type="molecule type" value="Genomic_DNA"/>
</dbReference>
<dbReference type="InterPro" id="IPR011009">
    <property type="entry name" value="Kinase-like_dom_sf"/>
</dbReference>
<name>A0AAP0E3G3_9MAGN</name>
<organism evidence="2 3">
    <name type="scientific">Stephania yunnanensis</name>
    <dbReference type="NCBI Taxonomy" id="152371"/>
    <lineage>
        <taxon>Eukaryota</taxon>
        <taxon>Viridiplantae</taxon>
        <taxon>Streptophyta</taxon>
        <taxon>Embryophyta</taxon>
        <taxon>Tracheophyta</taxon>
        <taxon>Spermatophyta</taxon>
        <taxon>Magnoliopsida</taxon>
        <taxon>Ranunculales</taxon>
        <taxon>Menispermaceae</taxon>
        <taxon>Menispermoideae</taxon>
        <taxon>Cissampelideae</taxon>
        <taxon>Stephania</taxon>
    </lineage>
</organism>
<keyword evidence="3" id="KW-1185">Reference proteome</keyword>
<evidence type="ECO:0008006" key="4">
    <source>
        <dbReference type="Google" id="ProtNLM"/>
    </source>
</evidence>
<gene>
    <name evidence="2" type="ORF">Syun_030965</name>
</gene>
<feature type="compositionally biased region" description="Polar residues" evidence="1">
    <location>
        <begin position="20"/>
        <end position="32"/>
    </location>
</feature>